<evidence type="ECO:0000259" key="2">
    <source>
        <dbReference type="PROSITE" id="PS51898"/>
    </source>
</evidence>
<dbReference type="PROSITE" id="PS51898">
    <property type="entry name" value="TYR_RECOMBINASE"/>
    <property type="match status" value="1"/>
</dbReference>
<proteinExistence type="predicted"/>
<dbReference type="GO" id="GO:0015074">
    <property type="term" value="P:DNA integration"/>
    <property type="evidence" value="ECO:0007669"/>
    <property type="project" value="InterPro"/>
</dbReference>
<name>A0AA48M309_9ZZZZ</name>
<dbReference type="EMBL" id="OY288114">
    <property type="protein sequence ID" value="CAJ0874119.1"/>
    <property type="molecule type" value="Genomic_DNA"/>
</dbReference>
<sequence length="315" mass="35379">MITLSQRLDEYLAVRRSLGYDLSFSGRVLRGFAAFADREGVDHITVDLFLRWKAAFGSANNNTWSARLGMVRVFASWLQGHDARTEVPPPGLISGKLRRSRPYIYSDCEIASIVARAARLPSRYGLRGWTCSTLFGLIAVTGLRINEALKLDDGDVDLDAGVITVRRGKNGKARFVPIAPSTVERLHVYHAERIRLLGRAPGAFFQGDDGRRMTDCCARFNFARISQGIGLRETQRFCKHGRGPRIHDLRHTFAVRTIMDWYRKGLDPDREMIKLSTYLGHVKPDHTYWYIEAVPELLGLAATRAERSLAGGCAI</sequence>
<dbReference type="SUPFAM" id="SSF56349">
    <property type="entry name" value="DNA breaking-rejoining enzymes"/>
    <property type="match status" value="1"/>
</dbReference>
<dbReference type="EMBL" id="OY288114">
    <property type="protein sequence ID" value="CAJ0882598.1"/>
    <property type="molecule type" value="Genomic_DNA"/>
</dbReference>
<dbReference type="Pfam" id="PF00589">
    <property type="entry name" value="Phage_integrase"/>
    <property type="match status" value="1"/>
</dbReference>
<dbReference type="PANTHER" id="PTHR30349">
    <property type="entry name" value="PHAGE INTEGRASE-RELATED"/>
    <property type="match status" value="1"/>
</dbReference>
<dbReference type="InterPro" id="IPR011010">
    <property type="entry name" value="DNA_brk_join_enz"/>
</dbReference>
<organism evidence="3">
    <name type="scientific">freshwater sediment metagenome</name>
    <dbReference type="NCBI Taxonomy" id="556182"/>
    <lineage>
        <taxon>unclassified sequences</taxon>
        <taxon>metagenomes</taxon>
        <taxon>ecological metagenomes</taxon>
    </lineage>
</organism>
<dbReference type="PANTHER" id="PTHR30349:SF81">
    <property type="entry name" value="TYROSINE RECOMBINASE XERC"/>
    <property type="match status" value="1"/>
</dbReference>
<dbReference type="InterPro" id="IPR050090">
    <property type="entry name" value="Tyrosine_recombinase_XerCD"/>
</dbReference>
<dbReference type="GO" id="GO:0006310">
    <property type="term" value="P:DNA recombination"/>
    <property type="evidence" value="ECO:0007669"/>
    <property type="project" value="UniProtKB-KW"/>
</dbReference>
<dbReference type="GO" id="GO:0003677">
    <property type="term" value="F:DNA binding"/>
    <property type="evidence" value="ECO:0007669"/>
    <property type="project" value="InterPro"/>
</dbReference>
<protein>
    <recommendedName>
        <fullName evidence="2">Tyr recombinase domain-containing protein</fullName>
    </recommendedName>
</protein>
<evidence type="ECO:0000256" key="1">
    <source>
        <dbReference type="ARBA" id="ARBA00023172"/>
    </source>
</evidence>
<keyword evidence="1" id="KW-0233">DNA recombination</keyword>
<dbReference type="AlphaFoldDB" id="A0AA48M309"/>
<accession>A0AA48M309</accession>
<evidence type="ECO:0000313" key="3">
    <source>
        <dbReference type="EMBL" id="CAJ0874119.1"/>
    </source>
</evidence>
<dbReference type="InterPro" id="IPR002104">
    <property type="entry name" value="Integrase_catalytic"/>
</dbReference>
<reference evidence="3" key="1">
    <citation type="submission" date="2023-07" db="EMBL/GenBank/DDBJ databases">
        <authorList>
            <person name="Pelsma A.J. K."/>
        </authorList>
    </citation>
    <scope>NUCLEOTIDE SEQUENCE</scope>
</reference>
<feature type="domain" description="Tyr recombinase" evidence="2">
    <location>
        <begin position="99"/>
        <end position="303"/>
    </location>
</feature>
<evidence type="ECO:0000313" key="4">
    <source>
        <dbReference type="EMBL" id="CAJ0882598.1"/>
    </source>
</evidence>
<gene>
    <name evidence="3" type="ORF">AMST5_02571</name>
    <name evidence="4" type="ORF">AMST5_03352</name>
</gene>
<dbReference type="InterPro" id="IPR013762">
    <property type="entry name" value="Integrase-like_cat_sf"/>
</dbReference>
<dbReference type="Gene3D" id="1.10.443.10">
    <property type="entry name" value="Intergrase catalytic core"/>
    <property type="match status" value="1"/>
</dbReference>